<dbReference type="Gene3D" id="3.40.50.970">
    <property type="match status" value="2"/>
</dbReference>
<dbReference type="GO" id="GO:0000287">
    <property type="term" value="F:magnesium ion binding"/>
    <property type="evidence" value="ECO:0007669"/>
    <property type="project" value="InterPro"/>
</dbReference>
<feature type="domain" description="Thiamine pyrophosphate enzyme central" evidence="4">
    <location>
        <begin position="206"/>
        <end position="330"/>
    </location>
</feature>
<dbReference type="InterPro" id="IPR012000">
    <property type="entry name" value="Thiamin_PyroP_enz_cen_dom"/>
</dbReference>
<dbReference type="EMBL" id="JAARLZ010000002">
    <property type="protein sequence ID" value="NII05523.1"/>
    <property type="molecule type" value="Genomic_DNA"/>
</dbReference>
<accession>A0A7X5ZH70</accession>
<sequence>MSLNKDQRGADLFVDVLESQGVAYVFGNPGTTELPLLDALTDRSTISYILGLQEASVVAMADGYAQASGRPGFVNLHTAGGLGNAIGAILNARMANTPLVITAGQQDTRHGPSDPLLHGDLVGIARPNVKWAEEIHHPEQIPMLLRRAFQDCEAGPSGPVFLSLPINIMEGVTRMGAGQPSQIRRLSMATSLEDLANALADVSPGKVAIVVGEEVFSAHADREAIAVAETLGAPVFGASWPGHIPFPTSHALWRGALPPKASAMREALASFDVLLILGGHSLISYLYSDGPALPSHCRLLQLTRDGHQPGRIHETALGLVGDIKPSLAALLPLLSERLLPHKTAIARLLERATLEREARRTENTDRWIRERGAAVTTPFVAAHELVRAIGPDIPIVDEAPVTIPHIRACLDSHWAGQYLFTRSAILGWGMPAAVGTSLGRDRSPVVCLVGDGSAMYSPQALWTAAHERLPVTFVVLNNGEYNILKNYARAQDHYRANGTNRFLGMDLIDPMIDFVALASSMGIAARRIERAGDIAEAVEAGIRSGLPNLVDVVISS</sequence>
<comment type="similarity">
    <text evidence="1 3">Belongs to the TPP enzyme family.</text>
</comment>
<dbReference type="GO" id="GO:0050660">
    <property type="term" value="F:flavin adenine dinucleotide binding"/>
    <property type="evidence" value="ECO:0007669"/>
    <property type="project" value="TreeGrafter"/>
</dbReference>
<reference evidence="7 8" key="1">
    <citation type="submission" date="2020-03" db="EMBL/GenBank/DDBJ databases">
        <authorList>
            <person name="Lai Q."/>
        </authorList>
    </citation>
    <scope>NUCLEOTIDE SEQUENCE [LARGE SCALE GENOMIC DNA]</scope>
    <source>
        <strain evidence="7 8">CCUG 25036</strain>
    </source>
</reference>
<dbReference type="CDD" id="cd07035">
    <property type="entry name" value="TPP_PYR_POX_like"/>
    <property type="match status" value="1"/>
</dbReference>
<keyword evidence="2 3" id="KW-0786">Thiamine pyrophosphate</keyword>
<dbReference type="InterPro" id="IPR029035">
    <property type="entry name" value="DHS-like_NAD/FAD-binding_dom"/>
</dbReference>
<dbReference type="Pfam" id="PF02775">
    <property type="entry name" value="TPP_enzyme_C"/>
    <property type="match status" value="1"/>
</dbReference>
<dbReference type="Pfam" id="PF02776">
    <property type="entry name" value="TPP_enzyme_N"/>
    <property type="match status" value="1"/>
</dbReference>
<evidence type="ECO:0000259" key="5">
    <source>
        <dbReference type="Pfam" id="PF02775"/>
    </source>
</evidence>
<evidence type="ECO:0000256" key="1">
    <source>
        <dbReference type="ARBA" id="ARBA00007812"/>
    </source>
</evidence>
<evidence type="ECO:0000259" key="6">
    <source>
        <dbReference type="Pfam" id="PF02776"/>
    </source>
</evidence>
<comment type="caution">
    <text evidence="7">The sequence shown here is derived from an EMBL/GenBank/DDBJ whole genome shotgun (WGS) entry which is preliminary data.</text>
</comment>
<gene>
    <name evidence="7" type="ORF">HBF25_03855</name>
</gene>
<dbReference type="Pfam" id="PF00205">
    <property type="entry name" value="TPP_enzyme_M"/>
    <property type="match status" value="1"/>
</dbReference>
<dbReference type="Gene3D" id="3.40.50.1220">
    <property type="entry name" value="TPP-binding domain"/>
    <property type="match status" value="1"/>
</dbReference>
<feature type="domain" description="Thiamine pyrophosphate enzyme N-terminal TPP-binding" evidence="6">
    <location>
        <begin position="8"/>
        <end position="110"/>
    </location>
</feature>
<protein>
    <submittedName>
        <fullName evidence="7">Thiamine pyrophosphate-binding protein</fullName>
    </submittedName>
</protein>
<keyword evidence="8" id="KW-1185">Reference proteome</keyword>
<evidence type="ECO:0000256" key="3">
    <source>
        <dbReference type="RuleBase" id="RU362132"/>
    </source>
</evidence>
<evidence type="ECO:0000313" key="8">
    <source>
        <dbReference type="Proteomes" id="UP000490980"/>
    </source>
</evidence>
<dbReference type="SUPFAM" id="SSF52467">
    <property type="entry name" value="DHS-like NAD/FAD-binding domain"/>
    <property type="match status" value="1"/>
</dbReference>
<evidence type="ECO:0000313" key="7">
    <source>
        <dbReference type="EMBL" id="NII05523.1"/>
    </source>
</evidence>
<dbReference type="AlphaFoldDB" id="A0A7X5ZH70"/>
<dbReference type="SUPFAM" id="SSF52518">
    <property type="entry name" value="Thiamin diphosphate-binding fold (THDP-binding)"/>
    <property type="match status" value="2"/>
</dbReference>
<evidence type="ECO:0000256" key="2">
    <source>
        <dbReference type="ARBA" id="ARBA00023052"/>
    </source>
</evidence>
<name>A0A7X5ZH70_9GAMM</name>
<dbReference type="InterPro" id="IPR012001">
    <property type="entry name" value="Thiamin_PyroP_enz_TPP-bd_dom"/>
</dbReference>
<dbReference type="InterPro" id="IPR045229">
    <property type="entry name" value="TPP_enz"/>
</dbReference>
<dbReference type="RefSeq" id="WP_166946624.1">
    <property type="nucleotide sequence ID" value="NZ_JAARLZ010000002.1"/>
</dbReference>
<evidence type="ECO:0000259" key="4">
    <source>
        <dbReference type="Pfam" id="PF00205"/>
    </source>
</evidence>
<feature type="domain" description="Thiamine pyrophosphate enzyme TPP-binding" evidence="5">
    <location>
        <begin position="423"/>
        <end position="552"/>
    </location>
</feature>
<dbReference type="GO" id="GO:0030976">
    <property type="term" value="F:thiamine pyrophosphate binding"/>
    <property type="evidence" value="ECO:0007669"/>
    <property type="project" value="InterPro"/>
</dbReference>
<dbReference type="GO" id="GO:0003984">
    <property type="term" value="F:acetolactate synthase activity"/>
    <property type="evidence" value="ECO:0007669"/>
    <property type="project" value="TreeGrafter"/>
</dbReference>
<dbReference type="Proteomes" id="UP000490980">
    <property type="component" value="Unassembled WGS sequence"/>
</dbReference>
<dbReference type="PANTHER" id="PTHR18968:SF133">
    <property type="entry name" value="BENZOYLFORMATE DECARBOXYLASE"/>
    <property type="match status" value="1"/>
</dbReference>
<proteinExistence type="inferred from homology"/>
<organism evidence="7 8">
    <name type="scientific">Luteibacter anthropi</name>
    <dbReference type="NCBI Taxonomy" id="564369"/>
    <lineage>
        <taxon>Bacteria</taxon>
        <taxon>Pseudomonadati</taxon>
        <taxon>Pseudomonadota</taxon>
        <taxon>Gammaproteobacteria</taxon>
        <taxon>Lysobacterales</taxon>
        <taxon>Rhodanobacteraceae</taxon>
        <taxon>Luteibacter</taxon>
    </lineage>
</organism>
<dbReference type="PANTHER" id="PTHR18968">
    <property type="entry name" value="THIAMINE PYROPHOSPHATE ENZYMES"/>
    <property type="match status" value="1"/>
</dbReference>
<dbReference type="InterPro" id="IPR011766">
    <property type="entry name" value="TPP_enzyme_TPP-bd"/>
</dbReference>
<dbReference type="GO" id="GO:0019752">
    <property type="term" value="P:carboxylic acid metabolic process"/>
    <property type="evidence" value="ECO:0007669"/>
    <property type="project" value="UniProtKB-ARBA"/>
</dbReference>
<dbReference type="InterPro" id="IPR029061">
    <property type="entry name" value="THDP-binding"/>
</dbReference>
<dbReference type="CDD" id="cd02002">
    <property type="entry name" value="TPP_BFDC"/>
    <property type="match status" value="1"/>
</dbReference>